<proteinExistence type="predicted"/>
<dbReference type="EMBL" id="BQNB010021802">
    <property type="protein sequence ID" value="GJU10219.1"/>
    <property type="molecule type" value="Genomic_DNA"/>
</dbReference>
<evidence type="ECO:0000313" key="1">
    <source>
        <dbReference type="EMBL" id="GJU10219.1"/>
    </source>
</evidence>
<sequence length="262" mass="30794">MLDCHHLLPREQIVIEFKYPCALVTTIEEQELAAIFKQISYIIPSLLIFYQPILSWVYLSREKQELTVEKFVEQDFDTNSKIIKYKASHAKDAKLSSCMLYDHVSGMYKIVHVSKLDAEKKNKPIAGEQMIVRVGCQILEIRNGLSCGTWNRVNVPEGFQRWEKFLSEGVITKSKYLYWDVRSENFVVRLNVESGVLTKVYLPRQDWLIINQQTGNIRYLFEDRYQLLFFYCGNQGTRVLKIDNNLLTWEQVVTIQHQLDKN</sequence>
<comment type="caution">
    <text evidence="1">The sequence shown here is derived from an EMBL/GenBank/DDBJ whole genome shotgun (WGS) entry which is preliminary data.</text>
</comment>
<keyword evidence="2" id="KW-1185">Reference proteome</keyword>
<evidence type="ECO:0000313" key="2">
    <source>
        <dbReference type="Proteomes" id="UP001151760"/>
    </source>
</evidence>
<accession>A0ABQ5JD24</accession>
<reference evidence="1" key="1">
    <citation type="journal article" date="2022" name="Int. J. Mol. Sci.">
        <title>Draft Genome of Tanacetum Coccineum: Genomic Comparison of Closely Related Tanacetum-Family Plants.</title>
        <authorList>
            <person name="Yamashiro T."/>
            <person name="Shiraishi A."/>
            <person name="Nakayama K."/>
            <person name="Satake H."/>
        </authorList>
    </citation>
    <scope>NUCLEOTIDE SEQUENCE</scope>
</reference>
<gene>
    <name evidence="1" type="ORF">Tco_1132615</name>
</gene>
<protein>
    <submittedName>
        <fullName evidence="1">Uncharacterized protein</fullName>
    </submittedName>
</protein>
<organism evidence="1 2">
    <name type="scientific">Tanacetum coccineum</name>
    <dbReference type="NCBI Taxonomy" id="301880"/>
    <lineage>
        <taxon>Eukaryota</taxon>
        <taxon>Viridiplantae</taxon>
        <taxon>Streptophyta</taxon>
        <taxon>Embryophyta</taxon>
        <taxon>Tracheophyta</taxon>
        <taxon>Spermatophyta</taxon>
        <taxon>Magnoliopsida</taxon>
        <taxon>eudicotyledons</taxon>
        <taxon>Gunneridae</taxon>
        <taxon>Pentapetalae</taxon>
        <taxon>asterids</taxon>
        <taxon>campanulids</taxon>
        <taxon>Asterales</taxon>
        <taxon>Asteraceae</taxon>
        <taxon>Asteroideae</taxon>
        <taxon>Anthemideae</taxon>
        <taxon>Anthemidinae</taxon>
        <taxon>Tanacetum</taxon>
    </lineage>
</organism>
<name>A0ABQ5JD24_9ASTR</name>
<reference evidence="1" key="2">
    <citation type="submission" date="2022-01" db="EMBL/GenBank/DDBJ databases">
        <authorList>
            <person name="Yamashiro T."/>
            <person name="Shiraishi A."/>
            <person name="Satake H."/>
            <person name="Nakayama K."/>
        </authorList>
    </citation>
    <scope>NUCLEOTIDE SEQUENCE</scope>
</reference>
<dbReference type="Proteomes" id="UP001151760">
    <property type="component" value="Unassembled WGS sequence"/>
</dbReference>